<dbReference type="SUPFAM" id="SSF116726">
    <property type="entry name" value="TrkA C-terminal domain-like"/>
    <property type="match status" value="2"/>
</dbReference>
<feature type="transmembrane region" description="Helical" evidence="7">
    <location>
        <begin position="29"/>
        <end position="46"/>
    </location>
</feature>
<dbReference type="Pfam" id="PF03600">
    <property type="entry name" value="CitMHS"/>
    <property type="match status" value="1"/>
</dbReference>
<organism evidence="9 10">
    <name type="scientific">Peribacillus faecalis</name>
    <dbReference type="NCBI Taxonomy" id="2772559"/>
    <lineage>
        <taxon>Bacteria</taxon>
        <taxon>Bacillati</taxon>
        <taxon>Bacillota</taxon>
        <taxon>Bacilli</taxon>
        <taxon>Bacillales</taxon>
        <taxon>Bacillaceae</taxon>
        <taxon>Peribacillus</taxon>
    </lineage>
</organism>
<feature type="transmembrane region" description="Helical" evidence="7">
    <location>
        <begin position="503"/>
        <end position="523"/>
    </location>
</feature>
<keyword evidence="3 7" id="KW-0812">Transmembrane</keyword>
<comment type="caution">
    <text evidence="9">The sequence shown here is derived from an EMBL/GenBank/DDBJ whole genome shotgun (WGS) entry which is preliminary data.</text>
</comment>
<evidence type="ECO:0000256" key="6">
    <source>
        <dbReference type="ARBA" id="ARBA00023136"/>
    </source>
</evidence>
<dbReference type="InterPro" id="IPR004680">
    <property type="entry name" value="Cit_transptr-like_dom"/>
</dbReference>
<feature type="transmembrane region" description="Helical" evidence="7">
    <location>
        <begin position="558"/>
        <end position="581"/>
    </location>
</feature>
<dbReference type="InterPro" id="IPR006037">
    <property type="entry name" value="RCK_C"/>
</dbReference>
<dbReference type="Gene3D" id="3.30.70.1450">
    <property type="entry name" value="Regulator of K+ conductance, C-terminal domain"/>
    <property type="match status" value="2"/>
</dbReference>
<feature type="transmembrane region" description="Helical" evidence="7">
    <location>
        <begin position="52"/>
        <end position="72"/>
    </location>
</feature>
<evidence type="ECO:0000313" key="9">
    <source>
        <dbReference type="EMBL" id="MBD3106912.1"/>
    </source>
</evidence>
<feature type="transmembrane region" description="Helical" evidence="7">
    <location>
        <begin position="447"/>
        <end position="466"/>
    </location>
</feature>
<evidence type="ECO:0000256" key="4">
    <source>
        <dbReference type="ARBA" id="ARBA00022737"/>
    </source>
</evidence>
<feature type="transmembrane region" description="Helical" evidence="7">
    <location>
        <begin position="473"/>
        <end position="491"/>
    </location>
</feature>
<dbReference type="Proteomes" id="UP000602076">
    <property type="component" value="Unassembled WGS sequence"/>
</dbReference>
<reference evidence="9" key="1">
    <citation type="submission" date="2020-09" db="EMBL/GenBank/DDBJ databases">
        <title>Bacillus faecalis sp. nov., a moderately halophilic bacterium isolated from cow faeces.</title>
        <authorList>
            <person name="Jiang L."/>
            <person name="Lee J."/>
        </authorList>
    </citation>
    <scope>NUCLEOTIDE SEQUENCE</scope>
    <source>
        <strain evidence="9">AGMB 02131</strain>
    </source>
</reference>
<feature type="transmembrane region" description="Helical" evidence="7">
    <location>
        <begin position="593"/>
        <end position="616"/>
    </location>
</feature>
<evidence type="ECO:0000256" key="1">
    <source>
        <dbReference type="ARBA" id="ARBA00004141"/>
    </source>
</evidence>
<dbReference type="AlphaFoldDB" id="A0A927H9W3"/>
<feature type="transmembrane region" description="Helical" evidence="7">
    <location>
        <begin position="146"/>
        <end position="167"/>
    </location>
</feature>
<dbReference type="InterPro" id="IPR036721">
    <property type="entry name" value="RCK_C_sf"/>
</dbReference>
<accession>A0A927H9W3</accession>
<dbReference type="InterPro" id="IPR051679">
    <property type="entry name" value="DASS-Related_Transporters"/>
</dbReference>
<evidence type="ECO:0000256" key="3">
    <source>
        <dbReference type="ARBA" id="ARBA00022692"/>
    </source>
</evidence>
<feature type="domain" description="RCK C-terminal" evidence="8">
    <location>
        <begin position="321"/>
        <end position="405"/>
    </location>
</feature>
<dbReference type="PROSITE" id="PS51202">
    <property type="entry name" value="RCK_C"/>
    <property type="match status" value="1"/>
</dbReference>
<dbReference type="GO" id="GO:0006813">
    <property type="term" value="P:potassium ion transport"/>
    <property type="evidence" value="ECO:0007669"/>
    <property type="project" value="InterPro"/>
</dbReference>
<dbReference type="EMBL" id="JACXSI010000001">
    <property type="protein sequence ID" value="MBD3106912.1"/>
    <property type="molecule type" value="Genomic_DNA"/>
</dbReference>
<evidence type="ECO:0000256" key="5">
    <source>
        <dbReference type="ARBA" id="ARBA00022989"/>
    </source>
</evidence>
<evidence type="ECO:0000259" key="8">
    <source>
        <dbReference type="PROSITE" id="PS51202"/>
    </source>
</evidence>
<dbReference type="Pfam" id="PF02080">
    <property type="entry name" value="TrkA_C"/>
    <property type="match status" value="1"/>
</dbReference>
<dbReference type="GO" id="GO:0005886">
    <property type="term" value="C:plasma membrane"/>
    <property type="evidence" value="ECO:0007669"/>
    <property type="project" value="TreeGrafter"/>
</dbReference>
<keyword evidence="10" id="KW-1185">Reference proteome</keyword>
<sequence>MTTSPMIITFVILLFVILFFIQGKYRPDFISVASLLALTVLGVLTPEEALSGFSNSIVLMIAGLFIVGAGIFDTGLASKISKMLLRLGGNNESRLLFIIMITVSLFGTVLSNTGTVAILIPVVMSIAVQLNINPSKFLIPLTYSSSLGGLLTLIGTTSTLVVSDALVHEGYPALGFFTITGIGFIALLAGMLYLLTFGRKLLPKKQTNLIAANDGFSPGELAGIYKVYDHLHFIYVPQSSDIVGERIVDLSLAGQYGITVVEIERKVKEKLPLLNNTQTIVAKAGDVIYPEDLLLIFGEYEQVQLFSDKYELEVKQFSLNEMKEHFLNKTFGMTEILLTPHSSLENRTLADIHFRKRYDCNVLAIKRKGQYIQSGLSMERLKQGDALLVHGQWENIEMLALDKKDLVVLGTVSKDADLAFAKGKAPIAGAIMLFMLALMIFDIFTPVISVLIAAFLMVVTGCIRTFEGSYQRISWEVIVVIATMLPMAIALEKTGGMQFISNIILELFGGFGPYGVLIAFFILTTVFSQFISNTATAVIFAPIAITTAVSLGSSPYPFVMAVAMAAGMSFSTPIATPANVLVMNAGGLQFKDFARIGVPMQIFIGIIVLIALPILFPF</sequence>
<keyword evidence="2" id="KW-0813">Transport</keyword>
<gene>
    <name evidence="9" type="ORF">IEO70_00780</name>
</gene>
<evidence type="ECO:0000313" key="10">
    <source>
        <dbReference type="Proteomes" id="UP000602076"/>
    </source>
</evidence>
<feature type="transmembrane region" description="Helical" evidence="7">
    <location>
        <begin position="6"/>
        <end position="22"/>
    </location>
</feature>
<feature type="transmembrane region" description="Helical" evidence="7">
    <location>
        <begin position="530"/>
        <end position="552"/>
    </location>
</feature>
<evidence type="ECO:0000256" key="2">
    <source>
        <dbReference type="ARBA" id="ARBA00022448"/>
    </source>
</evidence>
<keyword evidence="6 7" id="KW-0472">Membrane</keyword>
<protein>
    <submittedName>
        <fullName evidence="9">SLC13 family permease</fullName>
    </submittedName>
</protein>
<name>A0A927H9W3_9BACI</name>
<keyword evidence="5 7" id="KW-1133">Transmembrane helix</keyword>
<dbReference type="RefSeq" id="WP_190996449.1">
    <property type="nucleotide sequence ID" value="NZ_JACXSI010000001.1"/>
</dbReference>
<feature type="transmembrane region" description="Helical" evidence="7">
    <location>
        <begin position="173"/>
        <end position="195"/>
    </location>
</feature>
<comment type="subcellular location">
    <subcellularLocation>
        <location evidence="1">Membrane</location>
        <topology evidence="1">Multi-pass membrane protein</topology>
    </subcellularLocation>
</comment>
<dbReference type="PANTHER" id="PTHR43652:SF1">
    <property type="entry name" value="RESPONSE REGULATOR"/>
    <property type="match status" value="1"/>
</dbReference>
<proteinExistence type="predicted"/>
<dbReference type="PANTHER" id="PTHR43652">
    <property type="entry name" value="BASIC AMINO ACID ANTIPORTER YFCC-RELATED"/>
    <property type="match status" value="1"/>
</dbReference>
<evidence type="ECO:0000256" key="7">
    <source>
        <dbReference type="SAM" id="Phobius"/>
    </source>
</evidence>
<keyword evidence="4" id="KW-0677">Repeat</keyword>
<feature type="transmembrane region" description="Helical" evidence="7">
    <location>
        <begin position="93"/>
        <end position="110"/>
    </location>
</feature>
<dbReference type="GO" id="GO:0008324">
    <property type="term" value="F:monoatomic cation transmembrane transporter activity"/>
    <property type="evidence" value="ECO:0007669"/>
    <property type="project" value="InterPro"/>
</dbReference>